<evidence type="ECO:0000259" key="2">
    <source>
        <dbReference type="PROSITE" id="PS50995"/>
    </source>
</evidence>
<dbReference type="PROSITE" id="PS50995">
    <property type="entry name" value="HTH_MARR_2"/>
    <property type="match status" value="1"/>
</dbReference>
<comment type="caution">
    <text evidence="3">The sequence shown here is derived from an EMBL/GenBank/DDBJ whole genome shotgun (WGS) entry which is preliminary data.</text>
</comment>
<evidence type="ECO:0000256" key="1">
    <source>
        <dbReference type="SAM" id="MobiDB-lite"/>
    </source>
</evidence>
<evidence type="ECO:0000313" key="4">
    <source>
        <dbReference type="Proteomes" id="UP001144036"/>
    </source>
</evidence>
<name>A0ABT4SL26_9ACTN</name>
<reference evidence="3" key="1">
    <citation type="submission" date="2022-11" db="EMBL/GenBank/DDBJ databases">
        <title>Nonomuraea corallina sp. nov., a new species of the genus Nonomuraea isolated from sea side sediment in Thai sea.</title>
        <authorList>
            <person name="Ngamcharungchit C."/>
            <person name="Matsumoto A."/>
            <person name="Suriyachadkun C."/>
            <person name="Panbangred W."/>
            <person name="Inahashi Y."/>
            <person name="Intra B."/>
        </authorList>
    </citation>
    <scope>NUCLEOTIDE SEQUENCE</scope>
    <source>
        <strain evidence="3">MCN248</strain>
    </source>
</reference>
<evidence type="ECO:0000313" key="3">
    <source>
        <dbReference type="EMBL" id="MDA0637936.1"/>
    </source>
</evidence>
<proteinExistence type="predicted"/>
<dbReference type="InterPro" id="IPR036390">
    <property type="entry name" value="WH_DNA-bd_sf"/>
</dbReference>
<dbReference type="RefSeq" id="WP_270158860.1">
    <property type="nucleotide sequence ID" value="NZ_JAPNNL010000190.1"/>
</dbReference>
<dbReference type="EMBL" id="JAPNNL010000190">
    <property type="protein sequence ID" value="MDA0637936.1"/>
    <property type="molecule type" value="Genomic_DNA"/>
</dbReference>
<dbReference type="Gene3D" id="1.10.10.10">
    <property type="entry name" value="Winged helix-like DNA-binding domain superfamily/Winged helix DNA-binding domain"/>
    <property type="match status" value="1"/>
</dbReference>
<dbReference type="SUPFAM" id="SSF46785">
    <property type="entry name" value="Winged helix' DNA-binding domain"/>
    <property type="match status" value="1"/>
</dbReference>
<dbReference type="Pfam" id="PF12802">
    <property type="entry name" value="MarR_2"/>
    <property type="match status" value="1"/>
</dbReference>
<feature type="domain" description="HTH marR-type" evidence="2">
    <location>
        <begin position="9"/>
        <end position="140"/>
    </location>
</feature>
<dbReference type="SMART" id="SM00347">
    <property type="entry name" value="HTH_MARR"/>
    <property type="match status" value="1"/>
</dbReference>
<dbReference type="PANTHER" id="PTHR33164:SF43">
    <property type="entry name" value="HTH-TYPE TRANSCRIPTIONAL REPRESSOR YETL"/>
    <property type="match status" value="1"/>
</dbReference>
<sequence length="160" mass="16661">MTDPSIALVLGGGSLLALVGRELHTETERLFAPYGLTSQQAALLLNAAPGNATPSDLKGRLGTDTAGMTRLVDRLAAKRLLRRVPHPGDRRSVVIELTPEGLALVPELAPVFGAISRRMLAGFSADELAQLAGLLQRMLGNLKGDGTPSSTEEAANGGLT</sequence>
<dbReference type="PANTHER" id="PTHR33164">
    <property type="entry name" value="TRANSCRIPTIONAL REGULATOR, MARR FAMILY"/>
    <property type="match status" value="1"/>
</dbReference>
<dbReference type="InterPro" id="IPR000835">
    <property type="entry name" value="HTH_MarR-typ"/>
</dbReference>
<accession>A0ABT4SL26</accession>
<dbReference type="InterPro" id="IPR036388">
    <property type="entry name" value="WH-like_DNA-bd_sf"/>
</dbReference>
<dbReference type="PRINTS" id="PR00598">
    <property type="entry name" value="HTHMARR"/>
</dbReference>
<feature type="region of interest" description="Disordered" evidence="1">
    <location>
        <begin position="141"/>
        <end position="160"/>
    </location>
</feature>
<organism evidence="3 4">
    <name type="scientific">Nonomuraea corallina</name>
    <dbReference type="NCBI Taxonomy" id="2989783"/>
    <lineage>
        <taxon>Bacteria</taxon>
        <taxon>Bacillati</taxon>
        <taxon>Actinomycetota</taxon>
        <taxon>Actinomycetes</taxon>
        <taxon>Streptosporangiales</taxon>
        <taxon>Streptosporangiaceae</taxon>
        <taxon>Nonomuraea</taxon>
    </lineage>
</organism>
<dbReference type="InterPro" id="IPR039422">
    <property type="entry name" value="MarR/SlyA-like"/>
</dbReference>
<protein>
    <submittedName>
        <fullName evidence="3">MarR family transcriptional regulator</fullName>
    </submittedName>
</protein>
<keyword evidence="4" id="KW-1185">Reference proteome</keyword>
<dbReference type="Proteomes" id="UP001144036">
    <property type="component" value="Unassembled WGS sequence"/>
</dbReference>
<gene>
    <name evidence="3" type="ORF">OUY22_31390</name>
</gene>